<proteinExistence type="predicted"/>
<dbReference type="EMBL" id="HE650823">
    <property type="protein sequence ID" value="CCF57282.1"/>
    <property type="molecule type" value="Genomic_DNA"/>
</dbReference>
<dbReference type="OrthoDB" id="10001928at2759"/>
<feature type="compositionally biased region" description="Low complexity" evidence="1">
    <location>
        <begin position="623"/>
        <end position="635"/>
    </location>
</feature>
<dbReference type="GO" id="GO:0005739">
    <property type="term" value="C:mitochondrion"/>
    <property type="evidence" value="ECO:0007669"/>
    <property type="project" value="TreeGrafter"/>
</dbReference>
<feature type="compositionally biased region" description="Polar residues" evidence="1">
    <location>
        <begin position="917"/>
        <end position="933"/>
    </location>
</feature>
<dbReference type="Proteomes" id="UP000005220">
    <property type="component" value="Chromosome 3"/>
</dbReference>
<dbReference type="GO" id="GO:0005829">
    <property type="term" value="C:cytosol"/>
    <property type="evidence" value="ECO:0007669"/>
    <property type="project" value="TreeGrafter"/>
</dbReference>
<dbReference type="GO" id="GO:0045454">
    <property type="term" value="P:cell redox homeostasis"/>
    <property type="evidence" value="ECO:0007669"/>
    <property type="project" value="TreeGrafter"/>
</dbReference>
<feature type="compositionally biased region" description="Polar residues" evidence="1">
    <location>
        <begin position="874"/>
        <end position="910"/>
    </location>
</feature>
<dbReference type="HOGENOM" id="CLU_252311_0_0_1"/>
<feature type="compositionally biased region" description="Acidic residues" evidence="1">
    <location>
        <begin position="1234"/>
        <end position="1252"/>
    </location>
</feature>
<name>H2ASD2_KAZAF</name>
<dbReference type="KEGG" id="kaf:KAFR_0C02890"/>
<feature type="region of interest" description="Disordered" evidence="1">
    <location>
        <begin position="1179"/>
        <end position="1257"/>
    </location>
</feature>
<dbReference type="Gene3D" id="2.120.10.80">
    <property type="entry name" value="Kelch-type beta propeller"/>
    <property type="match status" value="1"/>
</dbReference>
<feature type="compositionally biased region" description="Polar residues" evidence="1">
    <location>
        <begin position="1205"/>
        <end position="1215"/>
    </location>
</feature>
<evidence type="ECO:0000256" key="1">
    <source>
        <dbReference type="SAM" id="MobiDB-lite"/>
    </source>
</evidence>
<protein>
    <submittedName>
        <fullName evidence="2">Uncharacterized protein</fullName>
    </submittedName>
</protein>
<dbReference type="InParanoid" id="H2ASD2"/>
<dbReference type="PANTHER" id="PTHR43503:SF2">
    <property type="entry name" value="NEGATIVE REGULATOR OF SPORULATION MDS3-RELATED"/>
    <property type="match status" value="1"/>
</dbReference>
<organism evidence="2 3">
    <name type="scientific">Kazachstania africana (strain ATCC 22294 / BCRC 22015 / CBS 2517 / CECT 1963 / NBRC 1671 / NRRL Y-8276)</name>
    <name type="common">Yeast</name>
    <name type="synonym">Kluyveromyces africanus</name>
    <dbReference type="NCBI Taxonomy" id="1071382"/>
    <lineage>
        <taxon>Eukaryota</taxon>
        <taxon>Fungi</taxon>
        <taxon>Dikarya</taxon>
        <taxon>Ascomycota</taxon>
        <taxon>Saccharomycotina</taxon>
        <taxon>Saccharomycetes</taxon>
        <taxon>Saccharomycetales</taxon>
        <taxon>Saccharomycetaceae</taxon>
        <taxon>Kazachstania</taxon>
    </lineage>
</organism>
<dbReference type="STRING" id="1071382.H2ASD2"/>
<gene>
    <name evidence="2" type="primary">KAFR0C02890</name>
    <name evidence="2" type="ORF">KAFR_0C02890</name>
</gene>
<feature type="region of interest" description="Disordered" evidence="1">
    <location>
        <begin position="653"/>
        <end position="681"/>
    </location>
</feature>
<feature type="region of interest" description="Disordered" evidence="1">
    <location>
        <begin position="751"/>
        <end position="826"/>
    </location>
</feature>
<dbReference type="eggNOG" id="ENOG502QSQ9">
    <property type="taxonomic scope" value="Eukaryota"/>
</dbReference>
<evidence type="ECO:0000313" key="2">
    <source>
        <dbReference type="EMBL" id="CCF57282.1"/>
    </source>
</evidence>
<dbReference type="SUPFAM" id="SSF117281">
    <property type="entry name" value="Kelch motif"/>
    <property type="match status" value="1"/>
</dbReference>
<evidence type="ECO:0000313" key="3">
    <source>
        <dbReference type="Proteomes" id="UP000005220"/>
    </source>
</evidence>
<feature type="compositionally biased region" description="Polar residues" evidence="1">
    <location>
        <begin position="775"/>
        <end position="796"/>
    </location>
</feature>
<sequence length="1451" mass="163017">MPLLQPTTSCCYHLKLPKLPVELKESKNEAQNLKFQLKCRTGAAQTLKRSNIFVHGGLTIPLNLTTIDSLQLQKALMMYFAKETKNAASFENLKQWISSETFYLDLVSRSWRHIPTTINQDSINETKSNCNSTIECSLNERIYHSMCYSNSSLYIFGGLVVSPTSAYELVPTNELWRLDLTTKEWSLLSKNPKIKGRFNHRVHVKNENVNIRDTKLVIVGGLDDSNRPIYKVDVYNLTQNCWQDDAVPTDPLDIVANIDNEPVSLTIGSNFSIMVENNEAKIPALAFYIPNNQVLSNGSDISEPENKRKSQKVDCHKHEFDSPVVALPLLSNSKGMKMAFSTLQDPDILKEPFNLQFPSGEIFGYNIILSGFYPDCKASNFYCFVYDIPSGKWSRISVACPDNIKQHRFWKLYVWKSHHQALLLGTRDDDGCLPSVQKFDHLLAFGLPLINVFNKLRNPTDNLFKILRTRSTTDSSQSDTIESLQHQQRLIFSDKDINEGNAKSPSFRNASYVSTNSSQFENYIRYIAPPLGLSSIRSIFPDYAMVLGKDALEIFGSPLSDFQLITSEGDSVGIPSHLLRKRWGRYFDYLLSKGYSEVCSDYESLGAQSTLIKLHSHRKRGSKSSSMNSRPSSSASLYNQFSKYAPFSKNGGDNNYTLNTKPSSTSSVLHPYTDSTLSRANSTAELRDTDVNNRDEDKFEDFEPFHTTSSSTGMIFRVPFQDTYDYSKDPMMPLINEKDVNEGRRSSLMGVIREKESEDTLSQEETNIQKRRSSHPTVIQKPQASFSSLGNDDNNINPSPSRYNMSSRSSMSHVSPSSERLPISSRNNSTASFSALTTLNVTLPPQTDIPNEPLPQASHTTYLKKRNSSLNDYLYSNKNSPLSSRRGSYTSAASVPDIKSTSQPQQSSLDKQMMENYGQNGKNGENQQDQGSPKSGKRYSRDEPFTESSNSTWTERSRSIDSNADSVASTSSINPMEMEPLLTPRSLYLPWPTSTVRAFAEFFFTGQVNPKWLLAPIVLDLLVIGKIYEIPLLYSIIVEVLYSIIARKEESLSVICNSMFASFIRSVEGFFCHDQERIQSYLASSACYSELMRLKNSLEQIDNGFLDFDLLRKTSSSYSRSLSSQLSASEVMDKYWLKRFSSGRFSSGGSDYFPTMFTQEPRGSNSSMGPIIFPQSFMETKKSPMARKKSSLSYEIDPKTLGATEGQSIPKNSMGQPIDEEDSRLLHDMNDFVPDSDDSSSDTTDTDGEGEDSNLQNVKESLFLSGRSTSKSKIPEGIASGNPADMNFSTQAILKDKISKPSSLSEFGSGLGTLSINKMKKKIKEGLEHYEESIDPLFKMTHDPQDTSYNGNILSKPDVNNFMLPTKSLKDDSDYSMLTIESMASSNSLPPVDYVIKCTYRTAVLVNDIQLMIRCLDCIEISKGFKAIKAQMENEFLKSGITRKKRESKPL</sequence>
<keyword evidence="3" id="KW-1185">Reference proteome</keyword>
<feature type="region of interest" description="Disordered" evidence="1">
    <location>
        <begin position="874"/>
        <end position="971"/>
    </location>
</feature>
<dbReference type="PANTHER" id="PTHR43503">
    <property type="entry name" value="MCG48959-RELATED"/>
    <property type="match status" value="1"/>
</dbReference>
<reference evidence="2 3" key="1">
    <citation type="journal article" date="2011" name="Proc. Natl. Acad. Sci. U.S.A.">
        <title>Evolutionary erosion of yeast sex chromosomes by mating-type switching accidents.</title>
        <authorList>
            <person name="Gordon J.L."/>
            <person name="Armisen D."/>
            <person name="Proux-Wera E."/>
            <person name="Oheigeartaigh S.S."/>
            <person name="Byrne K.P."/>
            <person name="Wolfe K.H."/>
        </authorList>
    </citation>
    <scope>NUCLEOTIDE SEQUENCE [LARGE SCALE GENOMIC DNA]</scope>
    <source>
        <strain evidence="3">ATCC 22294 / BCRC 22015 / CBS 2517 / CECT 1963 / NBRC 1671 / NRRL Y-8276</strain>
    </source>
</reference>
<dbReference type="InterPro" id="IPR006652">
    <property type="entry name" value="Kelch_1"/>
</dbReference>
<feature type="compositionally biased region" description="Low complexity" evidence="1">
    <location>
        <begin position="797"/>
        <end position="818"/>
    </location>
</feature>
<accession>H2ASD2</accession>
<feature type="compositionally biased region" description="Polar residues" evidence="1">
    <location>
        <begin position="946"/>
        <end position="971"/>
    </location>
</feature>
<dbReference type="FunCoup" id="H2ASD2">
    <property type="interactions" value="282"/>
</dbReference>
<feature type="region of interest" description="Disordered" evidence="1">
    <location>
        <begin position="616"/>
        <end position="635"/>
    </location>
</feature>
<dbReference type="GeneID" id="13885201"/>
<feature type="region of interest" description="Disordered" evidence="1">
    <location>
        <begin position="1264"/>
        <end position="1283"/>
    </location>
</feature>
<dbReference type="InterPro" id="IPR015915">
    <property type="entry name" value="Kelch-typ_b-propeller"/>
</dbReference>
<dbReference type="RefSeq" id="XP_003956417.1">
    <property type="nucleotide sequence ID" value="XM_003956368.1"/>
</dbReference>
<dbReference type="Pfam" id="PF01344">
    <property type="entry name" value="Kelch_1"/>
    <property type="match status" value="2"/>
</dbReference>